<reference evidence="1 2" key="1">
    <citation type="submission" date="2020-02" db="EMBL/GenBank/DDBJ databases">
        <authorList>
            <person name="Ma Q."/>
            <person name="Huang Y."/>
            <person name="Song X."/>
            <person name="Pei D."/>
        </authorList>
    </citation>
    <scope>NUCLEOTIDE SEQUENCE [LARGE SCALE GENOMIC DNA]</scope>
    <source>
        <strain evidence="1">Sxm20200214</strain>
        <tissue evidence="1">Leaf</tissue>
    </source>
</reference>
<keyword evidence="2" id="KW-1185">Reference proteome</keyword>
<dbReference type="EMBL" id="JAAMPC010000005">
    <property type="protein sequence ID" value="KAG2312326.1"/>
    <property type="molecule type" value="Genomic_DNA"/>
</dbReference>
<proteinExistence type="predicted"/>
<evidence type="ECO:0000313" key="1">
    <source>
        <dbReference type="EMBL" id="KAG2312326.1"/>
    </source>
</evidence>
<dbReference type="Proteomes" id="UP000886595">
    <property type="component" value="Unassembled WGS sequence"/>
</dbReference>
<sequence>MIAFSYQQLSKSPTYVKPVGDCKIVRKVDSDSSNEENAFFDIPFHIRFEGIRVEIGGVFLACGAVKVRSFVLSVTTSREMLMRVVARKNRPNES</sequence>
<organism evidence="1 2">
    <name type="scientific">Brassica carinata</name>
    <name type="common">Ethiopian mustard</name>
    <name type="synonym">Abyssinian cabbage</name>
    <dbReference type="NCBI Taxonomy" id="52824"/>
    <lineage>
        <taxon>Eukaryota</taxon>
        <taxon>Viridiplantae</taxon>
        <taxon>Streptophyta</taxon>
        <taxon>Embryophyta</taxon>
        <taxon>Tracheophyta</taxon>
        <taxon>Spermatophyta</taxon>
        <taxon>Magnoliopsida</taxon>
        <taxon>eudicotyledons</taxon>
        <taxon>Gunneridae</taxon>
        <taxon>Pentapetalae</taxon>
        <taxon>rosids</taxon>
        <taxon>malvids</taxon>
        <taxon>Brassicales</taxon>
        <taxon>Brassicaceae</taxon>
        <taxon>Brassiceae</taxon>
        <taxon>Brassica</taxon>
    </lineage>
</organism>
<dbReference type="AlphaFoldDB" id="A0A8X7VJC1"/>
<comment type="caution">
    <text evidence="1">The sequence shown here is derived from an EMBL/GenBank/DDBJ whole genome shotgun (WGS) entry which is preliminary data.</text>
</comment>
<gene>
    <name evidence="1" type="ORF">Bca52824_023883</name>
</gene>
<accession>A0A8X7VJC1</accession>
<name>A0A8X7VJC1_BRACI</name>
<evidence type="ECO:0000313" key="2">
    <source>
        <dbReference type="Proteomes" id="UP000886595"/>
    </source>
</evidence>
<protein>
    <submittedName>
        <fullName evidence="1">Uncharacterized protein</fullName>
    </submittedName>
</protein>